<dbReference type="InterPro" id="IPR026960">
    <property type="entry name" value="RVT-Znf"/>
</dbReference>
<accession>A0AAD8R942</accession>
<organism evidence="2 3">
    <name type="scientific">Lolium multiflorum</name>
    <name type="common">Italian ryegrass</name>
    <name type="synonym">Lolium perenne subsp. multiflorum</name>
    <dbReference type="NCBI Taxonomy" id="4521"/>
    <lineage>
        <taxon>Eukaryota</taxon>
        <taxon>Viridiplantae</taxon>
        <taxon>Streptophyta</taxon>
        <taxon>Embryophyta</taxon>
        <taxon>Tracheophyta</taxon>
        <taxon>Spermatophyta</taxon>
        <taxon>Magnoliopsida</taxon>
        <taxon>Liliopsida</taxon>
        <taxon>Poales</taxon>
        <taxon>Poaceae</taxon>
        <taxon>BOP clade</taxon>
        <taxon>Pooideae</taxon>
        <taxon>Poodae</taxon>
        <taxon>Poeae</taxon>
        <taxon>Poeae Chloroplast Group 2 (Poeae type)</taxon>
        <taxon>Loliodinae</taxon>
        <taxon>Loliinae</taxon>
        <taxon>Lolium</taxon>
    </lineage>
</organism>
<reference evidence="2" key="1">
    <citation type="submission" date="2023-07" db="EMBL/GenBank/DDBJ databases">
        <title>A chromosome-level genome assembly of Lolium multiflorum.</title>
        <authorList>
            <person name="Chen Y."/>
            <person name="Copetti D."/>
            <person name="Kolliker R."/>
            <person name="Studer B."/>
        </authorList>
    </citation>
    <scope>NUCLEOTIDE SEQUENCE</scope>
    <source>
        <strain evidence="2">02402/16</strain>
        <tissue evidence="2">Leaf</tissue>
    </source>
</reference>
<evidence type="ECO:0000313" key="3">
    <source>
        <dbReference type="Proteomes" id="UP001231189"/>
    </source>
</evidence>
<evidence type="ECO:0000259" key="1">
    <source>
        <dbReference type="Pfam" id="PF13966"/>
    </source>
</evidence>
<dbReference type="Pfam" id="PF13966">
    <property type="entry name" value="zf-RVT"/>
    <property type="match status" value="1"/>
</dbReference>
<comment type="caution">
    <text evidence="2">The sequence shown here is derived from an EMBL/GenBank/DDBJ whole genome shotgun (WGS) entry which is preliminary data.</text>
</comment>
<gene>
    <name evidence="2" type="ORF">QYE76_020681</name>
</gene>
<evidence type="ECO:0000313" key="2">
    <source>
        <dbReference type="EMBL" id="KAK1615164.1"/>
    </source>
</evidence>
<protein>
    <recommendedName>
        <fullName evidence="1">Reverse transcriptase zinc-binding domain-containing protein</fullName>
    </recommendedName>
</protein>
<feature type="domain" description="Reverse transcriptase zinc-binding" evidence="1">
    <location>
        <begin position="72"/>
        <end position="152"/>
    </location>
</feature>
<dbReference type="AlphaFoldDB" id="A0AAD8R942"/>
<dbReference type="Proteomes" id="UP001231189">
    <property type="component" value="Unassembled WGS sequence"/>
</dbReference>
<name>A0AAD8R942_LOLMU</name>
<dbReference type="EMBL" id="JAUUTY010000006">
    <property type="protein sequence ID" value="KAK1615164.1"/>
    <property type="molecule type" value="Genomic_DNA"/>
</dbReference>
<sequence>MPLADRHPALFSHVTMPQASVATVISSGFSLQPRLSSATERELRAVVILVGSAALGDGQDLHCIDSPSAPPFSLREAYRMLSPQHGKDVSSCTSWGLLLPAKVRLFSYLADIDMLNTWSKLLFKNCAPSDVCAACPSTEMGRHLFFDCLLASEGAAGGPSPTTTPPPLEQAPSRRCRRHLPRWRRPLAPKVLGWRSGGGSSVRLGRHRRISALAEVGAASPAWRRRRYSLMAVASLRV</sequence>
<keyword evidence="3" id="KW-1185">Reference proteome</keyword>
<proteinExistence type="predicted"/>